<comment type="catalytic activity">
    <reaction evidence="1 8 10">
        <text>Release of N-terminal proline from a peptide.</text>
        <dbReference type="EC" id="3.4.11.5"/>
    </reaction>
</comment>
<keyword evidence="6 8" id="KW-0645">Protease</keyword>
<dbReference type="GO" id="GO:0004177">
    <property type="term" value="F:aminopeptidase activity"/>
    <property type="evidence" value="ECO:0007669"/>
    <property type="project" value="UniProtKB-UniRule"/>
</dbReference>
<gene>
    <name evidence="12" type="ORF">BJ986_003157</name>
</gene>
<accession>A0A852WIF6</accession>
<dbReference type="PANTHER" id="PTHR43722:SF1">
    <property type="entry name" value="PROLINE IMINOPEPTIDASE"/>
    <property type="match status" value="1"/>
</dbReference>
<feature type="active site" evidence="9">
    <location>
        <position position="274"/>
    </location>
</feature>
<dbReference type="InterPro" id="IPR002410">
    <property type="entry name" value="Peptidase_S33"/>
</dbReference>
<dbReference type="SUPFAM" id="SSF53474">
    <property type="entry name" value="alpha/beta-Hydrolases"/>
    <property type="match status" value="1"/>
</dbReference>
<feature type="domain" description="AB hydrolase-1" evidence="11">
    <location>
        <begin position="35"/>
        <end position="303"/>
    </location>
</feature>
<comment type="similarity">
    <text evidence="3 8 10">Belongs to the peptidase S33 family.</text>
</comment>
<evidence type="ECO:0000256" key="5">
    <source>
        <dbReference type="ARBA" id="ARBA00022490"/>
    </source>
</evidence>
<evidence type="ECO:0000256" key="8">
    <source>
        <dbReference type="PIRNR" id="PIRNR006431"/>
    </source>
</evidence>
<dbReference type="RefSeq" id="WP_179423264.1">
    <property type="nucleotide sequence ID" value="NZ_JACCAB010000001.1"/>
</dbReference>
<evidence type="ECO:0000259" key="11">
    <source>
        <dbReference type="Pfam" id="PF00561"/>
    </source>
</evidence>
<reference evidence="12 13" key="1">
    <citation type="submission" date="2020-07" db="EMBL/GenBank/DDBJ databases">
        <title>Sequencing the genomes of 1000 actinobacteria strains.</title>
        <authorList>
            <person name="Klenk H.-P."/>
        </authorList>
    </citation>
    <scope>NUCLEOTIDE SEQUENCE [LARGE SCALE GENOMIC DNA]</scope>
    <source>
        <strain evidence="12 13">DSM 23987</strain>
    </source>
</reference>
<dbReference type="GO" id="GO:0005737">
    <property type="term" value="C:cytoplasm"/>
    <property type="evidence" value="ECO:0007669"/>
    <property type="project" value="UniProtKB-SubCell"/>
</dbReference>
<evidence type="ECO:0000313" key="12">
    <source>
        <dbReference type="EMBL" id="NYG08670.1"/>
    </source>
</evidence>
<evidence type="ECO:0000256" key="3">
    <source>
        <dbReference type="ARBA" id="ARBA00010088"/>
    </source>
</evidence>
<evidence type="ECO:0000256" key="1">
    <source>
        <dbReference type="ARBA" id="ARBA00001585"/>
    </source>
</evidence>
<comment type="subcellular location">
    <subcellularLocation>
        <location evidence="2 8">Cytoplasm</location>
    </subcellularLocation>
</comment>
<evidence type="ECO:0000256" key="6">
    <source>
        <dbReference type="ARBA" id="ARBA00022670"/>
    </source>
</evidence>
<dbReference type="Pfam" id="PF00561">
    <property type="entry name" value="Abhydrolase_1"/>
    <property type="match status" value="1"/>
</dbReference>
<evidence type="ECO:0000256" key="9">
    <source>
        <dbReference type="PIRSR" id="PIRSR006431-1"/>
    </source>
</evidence>
<keyword evidence="4 8" id="KW-0031">Aminopeptidase</keyword>
<keyword evidence="13" id="KW-1185">Reference proteome</keyword>
<dbReference type="EC" id="3.4.11.5" evidence="8 10"/>
<evidence type="ECO:0000313" key="13">
    <source>
        <dbReference type="Proteomes" id="UP000573599"/>
    </source>
</evidence>
<evidence type="ECO:0000256" key="10">
    <source>
        <dbReference type="RuleBase" id="RU003421"/>
    </source>
</evidence>
<dbReference type="InterPro" id="IPR005944">
    <property type="entry name" value="Pro_iminopeptidase"/>
</dbReference>
<sequence>MAPLDPVIEPYDRGLLDIGAGNHMYWEQCGNPEGKPVLTVHGGPGSGCSVDGRRRFNPETYRSILFDQRNCGRSTPHASDPTVDLATNTTDNLIADMEQLREHLGIDRWMLYGGSWGSTLILAYAQRHPERVTEAVIAAVTTTRRSEIAWLYQGVGRFFPEQWQRFHDFVAAEERGDDVFDLLAAYGRLLGHPDPTVRELAANEWLRWEDTVISMDPQGKHNAYSDRPDDAKLAFVRICAHYFSNGAFLEEGQLLRNAGKLAGIPAVLIHGRFDLGGPLLTAWELSRAWPGAELVVVEDSGHTGSPSMRGALRTVIDHFAGT</sequence>
<dbReference type="NCBIfam" id="TIGR01249">
    <property type="entry name" value="pro_imino_pep_1"/>
    <property type="match status" value="1"/>
</dbReference>
<proteinExistence type="inferred from homology"/>
<organism evidence="12 13">
    <name type="scientific">Pedococcus badiiscoriae</name>
    <dbReference type="NCBI Taxonomy" id="642776"/>
    <lineage>
        <taxon>Bacteria</taxon>
        <taxon>Bacillati</taxon>
        <taxon>Actinomycetota</taxon>
        <taxon>Actinomycetes</taxon>
        <taxon>Micrococcales</taxon>
        <taxon>Intrasporangiaceae</taxon>
        <taxon>Pedococcus</taxon>
    </lineage>
</organism>
<dbReference type="PIRSF" id="PIRSF006431">
    <property type="entry name" value="Pept_S33"/>
    <property type="match status" value="1"/>
</dbReference>
<keyword evidence="7 8" id="KW-0378">Hydrolase</keyword>
<dbReference type="PANTHER" id="PTHR43722">
    <property type="entry name" value="PROLINE IMINOPEPTIDASE"/>
    <property type="match status" value="1"/>
</dbReference>
<comment type="caution">
    <text evidence="12">The sequence shown here is derived from an EMBL/GenBank/DDBJ whole genome shotgun (WGS) entry which is preliminary data.</text>
</comment>
<dbReference type="GO" id="GO:0006508">
    <property type="term" value="P:proteolysis"/>
    <property type="evidence" value="ECO:0007669"/>
    <property type="project" value="UniProtKB-KW"/>
</dbReference>
<feature type="active site" description="Proton donor" evidence="9">
    <location>
        <position position="302"/>
    </location>
</feature>
<evidence type="ECO:0000256" key="2">
    <source>
        <dbReference type="ARBA" id="ARBA00004496"/>
    </source>
</evidence>
<dbReference type="PRINTS" id="PR00793">
    <property type="entry name" value="PROAMNOPTASE"/>
</dbReference>
<dbReference type="InterPro" id="IPR029058">
    <property type="entry name" value="AB_hydrolase_fold"/>
</dbReference>
<evidence type="ECO:0000256" key="4">
    <source>
        <dbReference type="ARBA" id="ARBA00022438"/>
    </source>
</evidence>
<feature type="active site" description="Nucleophile" evidence="9">
    <location>
        <position position="115"/>
    </location>
</feature>
<keyword evidence="5 8" id="KW-0963">Cytoplasm</keyword>
<dbReference type="EMBL" id="JACCAB010000001">
    <property type="protein sequence ID" value="NYG08670.1"/>
    <property type="molecule type" value="Genomic_DNA"/>
</dbReference>
<dbReference type="Proteomes" id="UP000573599">
    <property type="component" value="Unassembled WGS sequence"/>
</dbReference>
<name>A0A852WIF6_9MICO</name>
<evidence type="ECO:0000256" key="7">
    <source>
        <dbReference type="ARBA" id="ARBA00022801"/>
    </source>
</evidence>
<dbReference type="AlphaFoldDB" id="A0A852WIF6"/>
<dbReference type="Gene3D" id="3.40.50.1820">
    <property type="entry name" value="alpha/beta hydrolase"/>
    <property type="match status" value="1"/>
</dbReference>
<dbReference type="InterPro" id="IPR000073">
    <property type="entry name" value="AB_hydrolase_1"/>
</dbReference>
<protein>
    <recommendedName>
        <fullName evidence="8 10">Proline iminopeptidase</fullName>
        <shortName evidence="8">PIP</shortName>
        <ecNumber evidence="8 10">3.4.11.5</ecNumber>
    </recommendedName>
    <alternativeName>
        <fullName evidence="8">Prolyl aminopeptidase</fullName>
    </alternativeName>
</protein>